<feature type="region of interest" description="Disordered" evidence="1">
    <location>
        <begin position="81"/>
        <end position="105"/>
    </location>
</feature>
<evidence type="ECO:0000313" key="3">
    <source>
        <dbReference type="Proteomes" id="UP000023152"/>
    </source>
</evidence>
<evidence type="ECO:0000256" key="1">
    <source>
        <dbReference type="SAM" id="MobiDB-lite"/>
    </source>
</evidence>
<reference evidence="2 3" key="1">
    <citation type="journal article" date="2013" name="Curr. Biol.">
        <title>The Genome of the Foraminiferan Reticulomyxa filosa.</title>
        <authorList>
            <person name="Glockner G."/>
            <person name="Hulsmann N."/>
            <person name="Schleicher M."/>
            <person name="Noegel A.A."/>
            <person name="Eichinger L."/>
            <person name="Gallinger C."/>
            <person name="Pawlowski J."/>
            <person name="Sierra R."/>
            <person name="Euteneuer U."/>
            <person name="Pillet L."/>
            <person name="Moustafa A."/>
            <person name="Platzer M."/>
            <person name="Groth M."/>
            <person name="Szafranski K."/>
            <person name="Schliwa M."/>
        </authorList>
    </citation>
    <scope>NUCLEOTIDE SEQUENCE [LARGE SCALE GENOMIC DNA]</scope>
</reference>
<sequence length="439" mass="48244">MDFGQNPCLSPLLSFSFSSSFPFPSLLLFSKRFFSHINLNGLCLNEMHCQQFSQFLRDQNSRSQSTLHLDSGLRGNETASVETLSGSNENDVSENNETATTVSSSSAMSGCGTNYSNGNGTSTCTGIGASISASTNTNTNTNTSVSAENSNSNINSSNHEGCVVDIGTLIPNAFSNGPHNTHWSGSIPLQPMLAPRVESSFGSVKVTEADMAMDNKQLAIAVGPPPMKRPRLSNGSTSMSWPCVLSSQDTVMCEEEEEEEEEEEKEERKGIEARERQRQGQGQGQGDGDKDKKEQENKKEKDESNRFPHKRVCKSLNERKTITVKVAAAKRTMSSKRVFTMFGELQKKIPKQIFQQILEAGNLYGLEQCSYESMVDSVYTILCQASFKELADQLRNNLAQHSLRMCAQQKDRNDLSRDDATKTTCAGPLETIVLEISLC</sequence>
<feature type="compositionally biased region" description="Low complexity" evidence="1">
    <location>
        <begin position="93"/>
        <end position="105"/>
    </location>
</feature>
<feature type="compositionally biased region" description="Polar residues" evidence="1">
    <location>
        <begin position="81"/>
        <end position="90"/>
    </location>
</feature>
<feature type="compositionally biased region" description="Polar residues" evidence="1">
    <location>
        <begin position="233"/>
        <end position="250"/>
    </location>
</feature>
<accession>X6NEZ5</accession>
<dbReference type="EMBL" id="ASPP01009202">
    <property type="protein sequence ID" value="ETO24473.1"/>
    <property type="molecule type" value="Genomic_DNA"/>
</dbReference>
<comment type="caution">
    <text evidence="2">The sequence shown here is derived from an EMBL/GenBank/DDBJ whole genome shotgun (WGS) entry which is preliminary data.</text>
</comment>
<feature type="region of interest" description="Disordered" evidence="1">
    <location>
        <begin position="221"/>
        <end position="312"/>
    </location>
</feature>
<feature type="compositionally biased region" description="Acidic residues" evidence="1">
    <location>
        <begin position="252"/>
        <end position="265"/>
    </location>
</feature>
<keyword evidence="3" id="KW-1185">Reference proteome</keyword>
<feature type="compositionally biased region" description="Basic and acidic residues" evidence="1">
    <location>
        <begin position="287"/>
        <end position="306"/>
    </location>
</feature>
<dbReference type="Proteomes" id="UP000023152">
    <property type="component" value="Unassembled WGS sequence"/>
</dbReference>
<protein>
    <submittedName>
        <fullName evidence="2">Uncharacterized protein</fullName>
    </submittedName>
</protein>
<dbReference type="AlphaFoldDB" id="X6NEZ5"/>
<gene>
    <name evidence="2" type="ORF">RFI_12683</name>
</gene>
<feature type="compositionally biased region" description="Basic and acidic residues" evidence="1">
    <location>
        <begin position="266"/>
        <end position="278"/>
    </location>
</feature>
<evidence type="ECO:0000313" key="2">
    <source>
        <dbReference type="EMBL" id="ETO24473.1"/>
    </source>
</evidence>
<organism evidence="2 3">
    <name type="scientific">Reticulomyxa filosa</name>
    <dbReference type="NCBI Taxonomy" id="46433"/>
    <lineage>
        <taxon>Eukaryota</taxon>
        <taxon>Sar</taxon>
        <taxon>Rhizaria</taxon>
        <taxon>Retaria</taxon>
        <taxon>Foraminifera</taxon>
        <taxon>Monothalamids</taxon>
        <taxon>Reticulomyxidae</taxon>
        <taxon>Reticulomyxa</taxon>
    </lineage>
</organism>
<name>X6NEZ5_RETFI</name>
<proteinExistence type="predicted"/>